<dbReference type="InterPro" id="IPR002698">
    <property type="entry name" value="FTHF_cligase"/>
</dbReference>
<dbReference type="PIRSF" id="PIRSF006806">
    <property type="entry name" value="FTHF_cligase"/>
    <property type="match status" value="1"/>
</dbReference>
<keyword evidence="5" id="KW-0436">Ligase</keyword>
<dbReference type="EC" id="6.3.3.2" evidence="4"/>
<gene>
    <name evidence="5" type="ORF">AALT52_00115</name>
</gene>
<evidence type="ECO:0000256" key="1">
    <source>
        <dbReference type="ARBA" id="ARBA00010638"/>
    </source>
</evidence>
<protein>
    <recommendedName>
        <fullName evidence="4">5-formyltetrahydrofolate cyclo-ligase</fullName>
        <ecNumber evidence="4">6.3.3.2</ecNumber>
    </recommendedName>
</protein>
<evidence type="ECO:0000313" key="6">
    <source>
        <dbReference type="Proteomes" id="UP001565236"/>
    </source>
</evidence>
<comment type="cofactor">
    <cofactor evidence="4">
        <name>Mg(2+)</name>
        <dbReference type="ChEBI" id="CHEBI:18420"/>
    </cofactor>
</comment>
<evidence type="ECO:0000256" key="2">
    <source>
        <dbReference type="ARBA" id="ARBA00022741"/>
    </source>
</evidence>
<reference evidence="5 6" key="1">
    <citation type="submission" date="2024-03" db="EMBL/GenBank/DDBJ databases">
        <title>Mouse gut bacterial collection (mGBC) of GemPharmatech.</title>
        <authorList>
            <person name="He Y."/>
            <person name="Dong L."/>
            <person name="Wu D."/>
            <person name="Gao X."/>
            <person name="Lin Z."/>
        </authorList>
    </citation>
    <scope>NUCLEOTIDE SEQUENCE [LARGE SCALE GENOMIC DNA]</scope>
    <source>
        <strain evidence="5 6">15-30</strain>
    </source>
</reference>
<dbReference type="GO" id="GO:0030272">
    <property type="term" value="F:5-formyltetrahydrofolate cyclo-ligase activity"/>
    <property type="evidence" value="ECO:0007669"/>
    <property type="project" value="UniProtKB-EC"/>
</dbReference>
<dbReference type="PANTHER" id="PTHR23407">
    <property type="entry name" value="ATPASE INHIBITOR/5-FORMYLTETRAHYDROFOLATE CYCLO-LIGASE"/>
    <property type="match status" value="1"/>
</dbReference>
<keyword evidence="4" id="KW-0460">Magnesium</keyword>
<comment type="caution">
    <text evidence="5">The sequence shown here is derived from an EMBL/GenBank/DDBJ whole genome shotgun (WGS) entry which is preliminary data.</text>
</comment>
<proteinExistence type="inferred from homology"/>
<keyword evidence="6" id="KW-1185">Reference proteome</keyword>
<keyword evidence="3 4" id="KW-0067">ATP-binding</keyword>
<comment type="similarity">
    <text evidence="1 4">Belongs to the 5-formyltetrahydrofolate cyclo-ligase family.</text>
</comment>
<dbReference type="RefSeq" id="WP_369939593.1">
    <property type="nucleotide sequence ID" value="NZ_JBCLUF010000001.1"/>
</dbReference>
<evidence type="ECO:0000256" key="3">
    <source>
        <dbReference type="ARBA" id="ARBA00022840"/>
    </source>
</evidence>
<dbReference type="InterPro" id="IPR037171">
    <property type="entry name" value="NagB/RpiA_transferase-like"/>
</dbReference>
<dbReference type="Gene3D" id="3.40.50.10420">
    <property type="entry name" value="NagB/RpiA/CoA transferase-like"/>
    <property type="match status" value="1"/>
</dbReference>
<dbReference type="InterPro" id="IPR024185">
    <property type="entry name" value="FTHF_cligase-like_sf"/>
</dbReference>
<dbReference type="PANTHER" id="PTHR23407:SF1">
    <property type="entry name" value="5-FORMYLTETRAHYDROFOLATE CYCLO-LIGASE"/>
    <property type="match status" value="1"/>
</dbReference>
<comment type="catalytic activity">
    <reaction evidence="4">
        <text>(6S)-5-formyl-5,6,7,8-tetrahydrofolate + ATP = (6R)-5,10-methenyltetrahydrofolate + ADP + phosphate</text>
        <dbReference type="Rhea" id="RHEA:10488"/>
        <dbReference type="ChEBI" id="CHEBI:30616"/>
        <dbReference type="ChEBI" id="CHEBI:43474"/>
        <dbReference type="ChEBI" id="CHEBI:57455"/>
        <dbReference type="ChEBI" id="CHEBI:57457"/>
        <dbReference type="ChEBI" id="CHEBI:456216"/>
        <dbReference type="EC" id="6.3.3.2"/>
    </reaction>
</comment>
<keyword evidence="4" id="KW-0479">Metal-binding</keyword>
<organism evidence="5 6">
    <name type="scientific">Ligilactobacillus faecis</name>
    <dbReference type="NCBI Taxonomy" id="762833"/>
    <lineage>
        <taxon>Bacteria</taxon>
        <taxon>Bacillati</taxon>
        <taxon>Bacillota</taxon>
        <taxon>Bacilli</taxon>
        <taxon>Lactobacillales</taxon>
        <taxon>Lactobacillaceae</taxon>
        <taxon>Ligilactobacillus</taxon>
    </lineage>
</organism>
<accession>A0ABV4DLE8</accession>
<keyword evidence="2 4" id="KW-0547">Nucleotide-binding</keyword>
<sequence length="180" mass="20025">MLEKKVFRQQQLTKLAAQKEATKEAAQHLLAKLVQTSAWKNARSIGVTLAGEIEVPTEALIQKAYAEGKKVAFPRTLPKRQMIFLEALTEADLERSSFGVLEPKYVPERIVSNLDLMIVPGIAFALDTHYRVGFGGGYYDRYLKDFPGNKIALVAPAMAYPTATWAVEAFDIPIDQLITL</sequence>
<dbReference type="SUPFAM" id="SSF100950">
    <property type="entry name" value="NagB/RpiA/CoA transferase-like"/>
    <property type="match status" value="1"/>
</dbReference>
<evidence type="ECO:0000256" key="4">
    <source>
        <dbReference type="RuleBase" id="RU361279"/>
    </source>
</evidence>
<dbReference type="Pfam" id="PF01812">
    <property type="entry name" value="5-FTHF_cyc-lig"/>
    <property type="match status" value="1"/>
</dbReference>
<evidence type="ECO:0000313" key="5">
    <source>
        <dbReference type="EMBL" id="MEY8661299.1"/>
    </source>
</evidence>
<dbReference type="Proteomes" id="UP001565236">
    <property type="component" value="Unassembled WGS sequence"/>
</dbReference>
<dbReference type="EMBL" id="JBCLUF010000001">
    <property type="protein sequence ID" value="MEY8661299.1"/>
    <property type="molecule type" value="Genomic_DNA"/>
</dbReference>
<dbReference type="NCBIfam" id="TIGR02727">
    <property type="entry name" value="MTHFS_bact"/>
    <property type="match status" value="1"/>
</dbReference>
<name>A0ABV4DLE8_9LACO</name>